<proteinExistence type="predicted"/>
<reference evidence="2 3" key="1">
    <citation type="submission" date="2016-07" db="EMBL/GenBank/DDBJ databases">
        <title>Pervasive Adenine N6-methylation of Active Genes in Fungi.</title>
        <authorList>
            <consortium name="DOE Joint Genome Institute"/>
            <person name="Mondo S.J."/>
            <person name="Dannebaum R.O."/>
            <person name="Kuo R.C."/>
            <person name="Labutti K."/>
            <person name="Haridas S."/>
            <person name="Kuo A."/>
            <person name="Salamov A."/>
            <person name="Ahrendt S.R."/>
            <person name="Lipzen A."/>
            <person name="Sullivan W."/>
            <person name="Andreopoulos W.B."/>
            <person name="Clum A."/>
            <person name="Lindquist E."/>
            <person name="Daum C."/>
            <person name="Ramamoorthy G.K."/>
            <person name="Gryganskyi A."/>
            <person name="Culley D."/>
            <person name="Magnuson J.K."/>
            <person name="James T.Y."/>
            <person name="O'Malley M.A."/>
            <person name="Stajich J.E."/>
            <person name="Spatafora J.W."/>
            <person name="Visel A."/>
            <person name="Grigoriev I.V."/>
        </authorList>
    </citation>
    <scope>NUCLEOTIDE SEQUENCE [LARGE SCALE GENOMIC DNA]</scope>
    <source>
        <strain evidence="2 3">NRRL 1336</strain>
    </source>
</reference>
<protein>
    <submittedName>
        <fullName evidence="2">Uncharacterized protein</fullName>
    </submittedName>
</protein>
<dbReference type="EMBL" id="MCGE01000001">
    <property type="protein sequence ID" value="ORZ25360.1"/>
    <property type="molecule type" value="Genomic_DNA"/>
</dbReference>
<organism evidence="2 3">
    <name type="scientific">Absidia repens</name>
    <dbReference type="NCBI Taxonomy" id="90262"/>
    <lineage>
        <taxon>Eukaryota</taxon>
        <taxon>Fungi</taxon>
        <taxon>Fungi incertae sedis</taxon>
        <taxon>Mucoromycota</taxon>
        <taxon>Mucoromycotina</taxon>
        <taxon>Mucoromycetes</taxon>
        <taxon>Mucorales</taxon>
        <taxon>Cunninghamellaceae</taxon>
        <taxon>Absidia</taxon>
    </lineage>
</organism>
<name>A0A1X2J0L7_9FUNG</name>
<sequence length="224" mass="25935">MQNSSSQQHLSKTSMPLPCHKELSNSFQQESCIPPPPYKSELKDECLPRYMESSSLELEGILDRFPPRWDNQRVDHYFSNADKKQSSSSLLSAIDQTGQLLDRMEDYRHTEQEWVSLNQTRMNQVIQNMYHMQHRSNPKKQLLSLSSAKSRYQQITISIAKEREHFVHQIKKIRSSSSALALKQSKPSSSSCADEFDFFLNHIHDTTTQSQMSNQRATLMIPTV</sequence>
<comment type="caution">
    <text evidence="2">The sequence shown here is derived from an EMBL/GenBank/DDBJ whole genome shotgun (WGS) entry which is preliminary data.</text>
</comment>
<accession>A0A1X2J0L7</accession>
<dbReference type="AlphaFoldDB" id="A0A1X2J0L7"/>
<evidence type="ECO:0000313" key="3">
    <source>
        <dbReference type="Proteomes" id="UP000193560"/>
    </source>
</evidence>
<evidence type="ECO:0000313" key="2">
    <source>
        <dbReference type="EMBL" id="ORZ25360.1"/>
    </source>
</evidence>
<evidence type="ECO:0000256" key="1">
    <source>
        <dbReference type="SAM" id="MobiDB-lite"/>
    </source>
</evidence>
<dbReference type="OrthoDB" id="2278317at2759"/>
<feature type="region of interest" description="Disordered" evidence="1">
    <location>
        <begin position="1"/>
        <end position="38"/>
    </location>
</feature>
<feature type="compositionally biased region" description="Polar residues" evidence="1">
    <location>
        <begin position="1"/>
        <end position="14"/>
    </location>
</feature>
<dbReference type="Proteomes" id="UP000193560">
    <property type="component" value="Unassembled WGS sequence"/>
</dbReference>
<gene>
    <name evidence="2" type="ORF">BCR42DRAFT_485543</name>
</gene>
<keyword evidence="3" id="KW-1185">Reference proteome</keyword>